<feature type="transmembrane region" description="Helical" evidence="1">
    <location>
        <begin position="63"/>
        <end position="84"/>
    </location>
</feature>
<protein>
    <submittedName>
        <fullName evidence="2">Uncharacterized protein</fullName>
    </submittedName>
</protein>
<dbReference type="STRING" id="1742359.GCA_001439625_04466"/>
<evidence type="ECO:0000313" key="3">
    <source>
        <dbReference type="Proteomes" id="UP000321555"/>
    </source>
</evidence>
<dbReference type="OrthoDB" id="2736366at2"/>
<dbReference type="AlphaFoldDB" id="A0A5B8Z0V8"/>
<reference evidence="3" key="1">
    <citation type="submission" date="2019-08" db="EMBL/GenBank/DDBJ databases">
        <authorList>
            <person name="Zheng X."/>
        </authorList>
    </citation>
    <scope>NUCLEOTIDE SEQUENCE [LARGE SCALE GENOMIC DNA]</scope>
    <source>
        <strain evidence="3">FJAT-25496</strain>
    </source>
</reference>
<dbReference type="RefSeq" id="WP_057775717.1">
    <property type="nucleotide sequence ID" value="NZ_CP042593.1"/>
</dbReference>
<keyword evidence="3" id="KW-1185">Reference proteome</keyword>
<proteinExistence type="predicted"/>
<evidence type="ECO:0000256" key="1">
    <source>
        <dbReference type="SAM" id="Phobius"/>
    </source>
</evidence>
<sequence length="86" mass="9893">MSKENQNNPLVKMDLFLKWHLDSDQFEIPDIPLNRNRMDRLIRYLASPTANPFESYISKAGSITVLAISPILLGMLLMIFHFMVGL</sequence>
<organism evidence="2 3">
    <name type="scientific">Cytobacillus dafuensis</name>
    <name type="common">Bacillus dafuensis</name>
    <dbReference type="NCBI Taxonomy" id="1742359"/>
    <lineage>
        <taxon>Bacteria</taxon>
        <taxon>Bacillati</taxon>
        <taxon>Bacillota</taxon>
        <taxon>Bacilli</taxon>
        <taxon>Bacillales</taxon>
        <taxon>Bacillaceae</taxon>
        <taxon>Cytobacillus</taxon>
    </lineage>
</organism>
<keyword evidence="1" id="KW-0472">Membrane</keyword>
<accession>A0A5B8Z0V8</accession>
<name>A0A5B8Z0V8_CYTDA</name>
<evidence type="ECO:0000313" key="2">
    <source>
        <dbReference type="EMBL" id="QED46357.1"/>
    </source>
</evidence>
<gene>
    <name evidence="2" type="ORF">FSZ17_03130</name>
</gene>
<dbReference type="KEGG" id="bda:FSZ17_03130"/>
<dbReference type="EMBL" id="CP042593">
    <property type="protein sequence ID" value="QED46357.1"/>
    <property type="molecule type" value="Genomic_DNA"/>
</dbReference>
<keyword evidence="1" id="KW-1133">Transmembrane helix</keyword>
<keyword evidence="1" id="KW-0812">Transmembrane</keyword>
<dbReference type="Proteomes" id="UP000321555">
    <property type="component" value="Chromosome"/>
</dbReference>